<protein>
    <submittedName>
        <fullName evidence="2">Uncharacterized protein</fullName>
    </submittedName>
</protein>
<sequence length="42" mass="5021">MKHCRYPLSFTIQVQLPQNHQIHGRQHRDDWGRSSHQGKKLA</sequence>
<name>A0A0A9BRD2_ARUDO</name>
<dbReference type="EMBL" id="GBRH01233232">
    <property type="protein sequence ID" value="JAD64663.1"/>
    <property type="molecule type" value="Transcribed_RNA"/>
</dbReference>
<evidence type="ECO:0000313" key="2">
    <source>
        <dbReference type="EMBL" id="JAD64663.1"/>
    </source>
</evidence>
<reference evidence="2" key="1">
    <citation type="submission" date="2014-09" db="EMBL/GenBank/DDBJ databases">
        <authorList>
            <person name="Magalhaes I.L.F."/>
            <person name="Oliveira U."/>
            <person name="Santos F.R."/>
            <person name="Vidigal T.H.D.A."/>
            <person name="Brescovit A.D."/>
            <person name="Santos A.J."/>
        </authorList>
    </citation>
    <scope>NUCLEOTIDE SEQUENCE</scope>
    <source>
        <tissue evidence="2">Shoot tissue taken approximately 20 cm above the soil surface</tissue>
    </source>
</reference>
<organism evidence="2">
    <name type="scientific">Arundo donax</name>
    <name type="common">Giant reed</name>
    <name type="synonym">Donax arundinaceus</name>
    <dbReference type="NCBI Taxonomy" id="35708"/>
    <lineage>
        <taxon>Eukaryota</taxon>
        <taxon>Viridiplantae</taxon>
        <taxon>Streptophyta</taxon>
        <taxon>Embryophyta</taxon>
        <taxon>Tracheophyta</taxon>
        <taxon>Spermatophyta</taxon>
        <taxon>Magnoliopsida</taxon>
        <taxon>Liliopsida</taxon>
        <taxon>Poales</taxon>
        <taxon>Poaceae</taxon>
        <taxon>PACMAD clade</taxon>
        <taxon>Arundinoideae</taxon>
        <taxon>Arundineae</taxon>
        <taxon>Arundo</taxon>
    </lineage>
</organism>
<feature type="region of interest" description="Disordered" evidence="1">
    <location>
        <begin position="17"/>
        <end position="42"/>
    </location>
</feature>
<accession>A0A0A9BRD2</accession>
<dbReference type="AlphaFoldDB" id="A0A0A9BRD2"/>
<proteinExistence type="predicted"/>
<evidence type="ECO:0000256" key="1">
    <source>
        <dbReference type="SAM" id="MobiDB-lite"/>
    </source>
</evidence>
<reference evidence="2" key="2">
    <citation type="journal article" date="2015" name="Data Brief">
        <title>Shoot transcriptome of the giant reed, Arundo donax.</title>
        <authorList>
            <person name="Barrero R.A."/>
            <person name="Guerrero F.D."/>
            <person name="Moolhuijzen P."/>
            <person name="Goolsby J.A."/>
            <person name="Tidwell J."/>
            <person name="Bellgard S.E."/>
            <person name="Bellgard M.I."/>
        </authorList>
    </citation>
    <scope>NUCLEOTIDE SEQUENCE</scope>
    <source>
        <tissue evidence="2">Shoot tissue taken approximately 20 cm above the soil surface</tissue>
    </source>
</reference>